<evidence type="ECO:0000256" key="2">
    <source>
        <dbReference type="ARBA" id="ARBA00023125"/>
    </source>
</evidence>
<dbReference type="PANTHER" id="PTHR38445:SF6">
    <property type="entry name" value="GNTR-FAMILY TRANSCRIPTIONAL REGULATOR"/>
    <property type="match status" value="1"/>
</dbReference>
<dbReference type="PANTHER" id="PTHR38445">
    <property type="entry name" value="HTH-TYPE TRANSCRIPTIONAL REPRESSOR YTRA"/>
    <property type="match status" value="1"/>
</dbReference>
<dbReference type="STRING" id="155865.SAMN05216515_10837"/>
<keyword evidence="7" id="KW-1185">Reference proteome</keyword>
<protein>
    <submittedName>
        <fullName evidence="6">DNA-binding transcriptional regulator YhcF, GntR family</fullName>
    </submittedName>
</protein>
<dbReference type="InterPro" id="IPR000524">
    <property type="entry name" value="Tscrpt_reg_HTH_GntR"/>
</dbReference>
<dbReference type="RefSeq" id="WP_090163359.1">
    <property type="nucleotide sequence ID" value="NZ_CADAOJ010000005.1"/>
</dbReference>
<accession>A0A1I7GNJ2</accession>
<proteinExistence type="predicted"/>
<dbReference type="GO" id="GO:0003700">
    <property type="term" value="F:DNA-binding transcription factor activity"/>
    <property type="evidence" value="ECO:0007669"/>
    <property type="project" value="InterPro"/>
</dbReference>
<dbReference type="SMART" id="SM00345">
    <property type="entry name" value="HTH_GNTR"/>
    <property type="match status" value="1"/>
</dbReference>
<dbReference type="Pfam" id="PF00392">
    <property type="entry name" value="GntR"/>
    <property type="match status" value="1"/>
</dbReference>
<evidence type="ECO:0000313" key="7">
    <source>
        <dbReference type="Proteomes" id="UP000198817"/>
    </source>
</evidence>
<organism evidence="6 7">
    <name type="scientific">Eubacterium pyruvativorans</name>
    <dbReference type="NCBI Taxonomy" id="155865"/>
    <lineage>
        <taxon>Bacteria</taxon>
        <taxon>Bacillati</taxon>
        <taxon>Bacillota</taxon>
        <taxon>Clostridia</taxon>
        <taxon>Eubacteriales</taxon>
        <taxon>Eubacteriaceae</taxon>
        <taxon>Eubacterium</taxon>
    </lineage>
</organism>
<dbReference type="EMBL" id="FPBT01000008">
    <property type="protein sequence ID" value="SFU50015.1"/>
    <property type="molecule type" value="Genomic_DNA"/>
</dbReference>
<dbReference type="Gene3D" id="1.10.10.10">
    <property type="entry name" value="Winged helix-like DNA-binding domain superfamily/Winged helix DNA-binding domain"/>
    <property type="match status" value="1"/>
</dbReference>
<dbReference type="SUPFAM" id="SSF46785">
    <property type="entry name" value="Winged helix' DNA-binding domain"/>
    <property type="match status" value="1"/>
</dbReference>
<keyword evidence="1" id="KW-0805">Transcription regulation</keyword>
<evidence type="ECO:0000313" key="6">
    <source>
        <dbReference type="EMBL" id="SFU50015.1"/>
    </source>
</evidence>
<dbReference type="GO" id="GO:0003677">
    <property type="term" value="F:DNA binding"/>
    <property type="evidence" value="ECO:0007669"/>
    <property type="project" value="UniProtKB-KW"/>
</dbReference>
<dbReference type="GeneID" id="78354556"/>
<evidence type="ECO:0000256" key="1">
    <source>
        <dbReference type="ARBA" id="ARBA00023015"/>
    </source>
</evidence>
<dbReference type="CDD" id="cd07377">
    <property type="entry name" value="WHTH_GntR"/>
    <property type="match status" value="1"/>
</dbReference>
<dbReference type="PROSITE" id="PS50949">
    <property type="entry name" value="HTH_GNTR"/>
    <property type="match status" value="1"/>
</dbReference>
<dbReference type="InterPro" id="IPR036388">
    <property type="entry name" value="WH-like_DNA-bd_sf"/>
</dbReference>
<dbReference type="OrthoDB" id="163333at2"/>
<evidence type="ECO:0000256" key="3">
    <source>
        <dbReference type="ARBA" id="ARBA00023163"/>
    </source>
</evidence>
<gene>
    <name evidence="6" type="ORF">SAMN05216508_10831</name>
</gene>
<keyword evidence="2 6" id="KW-0238">DNA-binding</keyword>
<evidence type="ECO:0000256" key="4">
    <source>
        <dbReference type="SAM" id="MobiDB-lite"/>
    </source>
</evidence>
<dbReference type="AlphaFoldDB" id="A0A1I7GNJ2"/>
<reference evidence="6 7" key="1">
    <citation type="submission" date="2016-10" db="EMBL/GenBank/DDBJ databases">
        <authorList>
            <person name="de Groot N.N."/>
        </authorList>
    </citation>
    <scope>NUCLEOTIDE SEQUENCE [LARGE SCALE GENOMIC DNA]</scope>
    <source>
        <strain evidence="6 7">KHGC13</strain>
    </source>
</reference>
<dbReference type="Proteomes" id="UP000198817">
    <property type="component" value="Unassembled WGS sequence"/>
</dbReference>
<dbReference type="InterPro" id="IPR036390">
    <property type="entry name" value="WH_DNA-bd_sf"/>
</dbReference>
<name>A0A1I7GNJ2_9FIRM</name>
<sequence>MAWEFKDGIPIYRQLVRRLEISIAAGEYQSGEKMPSVRDLAMEAGVNPNTMQRALAELEAGGLLHSERTAGRFITWDEDILTKLRRDLAAGYVEDLFRNLGRLGMSTAEIFDTVRRWAEQTEAKAEALASSAEAGRRPEVETADAERSGK</sequence>
<feature type="compositionally biased region" description="Basic and acidic residues" evidence="4">
    <location>
        <begin position="134"/>
        <end position="150"/>
    </location>
</feature>
<feature type="domain" description="HTH gntR-type" evidence="5">
    <location>
        <begin position="9"/>
        <end position="77"/>
    </location>
</feature>
<evidence type="ECO:0000259" key="5">
    <source>
        <dbReference type="PROSITE" id="PS50949"/>
    </source>
</evidence>
<feature type="region of interest" description="Disordered" evidence="4">
    <location>
        <begin position="126"/>
        <end position="150"/>
    </location>
</feature>
<keyword evidence="3" id="KW-0804">Transcription</keyword>